<reference evidence="3 4" key="1">
    <citation type="journal article" date="2018" name="Nat. Ecol. Evol.">
        <title>Pezizomycetes genomes reveal the molecular basis of ectomycorrhizal truffle lifestyle.</title>
        <authorList>
            <person name="Murat C."/>
            <person name="Payen T."/>
            <person name="Noel B."/>
            <person name="Kuo A."/>
            <person name="Morin E."/>
            <person name="Chen J."/>
            <person name="Kohler A."/>
            <person name="Krizsan K."/>
            <person name="Balestrini R."/>
            <person name="Da Silva C."/>
            <person name="Montanini B."/>
            <person name="Hainaut M."/>
            <person name="Levati E."/>
            <person name="Barry K.W."/>
            <person name="Belfiori B."/>
            <person name="Cichocki N."/>
            <person name="Clum A."/>
            <person name="Dockter R.B."/>
            <person name="Fauchery L."/>
            <person name="Guy J."/>
            <person name="Iotti M."/>
            <person name="Le Tacon F."/>
            <person name="Lindquist E.A."/>
            <person name="Lipzen A."/>
            <person name="Malagnac F."/>
            <person name="Mello A."/>
            <person name="Molinier V."/>
            <person name="Miyauchi S."/>
            <person name="Poulain J."/>
            <person name="Riccioni C."/>
            <person name="Rubini A."/>
            <person name="Sitrit Y."/>
            <person name="Splivallo R."/>
            <person name="Traeger S."/>
            <person name="Wang M."/>
            <person name="Zifcakova L."/>
            <person name="Wipf D."/>
            <person name="Zambonelli A."/>
            <person name="Paolocci F."/>
            <person name="Nowrousian M."/>
            <person name="Ottonello S."/>
            <person name="Baldrian P."/>
            <person name="Spatafora J.W."/>
            <person name="Henrissat B."/>
            <person name="Nagy L.G."/>
            <person name="Aury J.M."/>
            <person name="Wincker P."/>
            <person name="Grigoriev I.V."/>
            <person name="Bonfante P."/>
            <person name="Martin F.M."/>
        </authorList>
    </citation>
    <scope>NUCLEOTIDE SEQUENCE [LARGE SCALE GENOMIC DNA]</scope>
    <source>
        <strain evidence="3 4">ATCC MYA-4762</strain>
    </source>
</reference>
<dbReference type="PANTHER" id="PTHR43213:SF5">
    <property type="entry name" value="BIFUNCTIONAL DTTP_UTP PYROPHOSPHATASE_METHYLTRANSFERASE PROTEIN-RELATED"/>
    <property type="match status" value="1"/>
</dbReference>
<dbReference type="Gene3D" id="3.90.950.10">
    <property type="match status" value="1"/>
</dbReference>
<comment type="cofactor">
    <cofactor evidence="1">
        <name>a divalent metal cation</name>
        <dbReference type="ChEBI" id="CHEBI:60240"/>
    </cofactor>
</comment>
<sequence length="223" mass="24527">PLNLPALNLLRSRRVILASASPRRRALLAQIGLTNIEVIPSSFPETLDKSKYTPFEYVSETAHGKCQEVYIRELDNKEKGEPGVVIAADTVIVDKDGRVLEKPKSREDHLGMLKALRDCGGHQVLTAIVAMAPREDCVHPGYTLASHVEETLVKFDQLVTDDLIESYVNTREGVDKAGGYAIQGLGSILIERIEGSYDNVVGLPLRATLRVIEKVMHGGDEDE</sequence>
<dbReference type="InParanoid" id="A0A3N4LDP1"/>
<dbReference type="PANTHER" id="PTHR43213">
    <property type="entry name" value="BIFUNCTIONAL DTTP/UTP PYROPHOSPHATASE/METHYLTRANSFERASE PROTEIN-RELATED"/>
    <property type="match status" value="1"/>
</dbReference>
<dbReference type="Proteomes" id="UP000267821">
    <property type="component" value="Unassembled WGS sequence"/>
</dbReference>
<name>A0A3N4LDP1_9PEZI</name>
<keyword evidence="2" id="KW-0378">Hydrolase</keyword>
<dbReference type="GO" id="GO:0047429">
    <property type="term" value="F:nucleoside triphosphate diphosphatase activity"/>
    <property type="evidence" value="ECO:0007669"/>
    <property type="project" value="InterPro"/>
</dbReference>
<dbReference type="AlphaFoldDB" id="A0A3N4LDP1"/>
<feature type="non-terminal residue" evidence="3">
    <location>
        <position position="1"/>
    </location>
</feature>
<dbReference type="PIRSF" id="PIRSF006305">
    <property type="entry name" value="Maf"/>
    <property type="match status" value="1"/>
</dbReference>
<evidence type="ECO:0000256" key="2">
    <source>
        <dbReference type="ARBA" id="ARBA00022801"/>
    </source>
</evidence>
<feature type="non-terminal residue" evidence="3">
    <location>
        <position position="223"/>
    </location>
</feature>
<dbReference type="CDD" id="cd00555">
    <property type="entry name" value="Maf"/>
    <property type="match status" value="1"/>
</dbReference>
<dbReference type="EMBL" id="ML121567">
    <property type="protein sequence ID" value="RPB20816.1"/>
    <property type="molecule type" value="Genomic_DNA"/>
</dbReference>
<dbReference type="InterPro" id="IPR029001">
    <property type="entry name" value="ITPase-like_fam"/>
</dbReference>
<dbReference type="STRING" id="1051890.A0A3N4LDP1"/>
<evidence type="ECO:0000313" key="4">
    <source>
        <dbReference type="Proteomes" id="UP000267821"/>
    </source>
</evidence>
<dbReference type="InterPro" id="IPR003697">
    <property type="entry name" value="Maf-like"/>
</dbReference>
<organism evidence="3 4">
    <name type="scientific">Terfezia boudieri ATCC MYA-4762</name>
    <dbReference type="NCBI Taxonomy" id="1051890"/>
    <lineage>
        <taxon>Eukaryota</taxon>
        <taxon>Fungi</taxon>
        <taxon>Dikarya</taxon>
        <taxon>Ascomycota</taxon>
        <taxon>Pezizomycotina</taxon>
        <taxon>Pezizomycetes</taxon>
        <taxon>Pezizales</taxon>
        <taxon>Pezizaceae</taxon>
        <taxon>Terfezia</taxon>
    </lineage>
</organism>
<dbReference type="OrthoDB" id="10267058at2759"/>
<dbReference type="SUPFAM" id="SSF52972">
    <property type="entry name" value="ITPase-like"/>
    <property type="match status" value="1"/>
</dbReference>
<protein>
    <submittedName>
        <fullName evidence="3">Septum formation protein</fullName>
    </submittedName>
</protein>
<dbReference type="Pfam" id="PF02545">
    <property type="entry name" value="Maf"/>
    <property type="match status" value="1"/>
</dbReference>
<evidence type="ECO:0000256" key="1">
    <source>
        <dbReference type="ARBA" id="ARBA00001968"/>
    </source>
</evidence>
<accession>A0A3N4LDP1</accession>
<evidence type="ECO:0000313" key="3">
    <source>
        <dbReference type="EMBL" id="RPB20816.1"/>
    </source>
</evidence>
<proteinExistence type="inferred from homology"/>
<keyword evidence="4" id="KW-1185">Reference proteome</keyword>
<dbReference type="NCBIfam" id="TIGR00172">
    <property type="entry name" value="maf"/>
    <property type="match status" value="1"/>
</dbReference>
<dbReference type="HAMAP" id="MF_00528">
    <property type="entry name" value="Maf"/>
    <property type="match status" value="1"/>
</dbReference>
<dbReference type="FunCoup" id="A0A3N4LDP1">
    <property type="interactions" value="102"/>
</dbReference>
<gene>
    <name evidence="3" type="ORF">L211DRAFT_763086</name>
</gene>